<dbReference type="eggNOG" id="KOG0123">
    <property type="taxonomic scope" value="Eukaryota"/>
</dbReference>
<dbReference type="Pfam" id="PF00076">
    <property type="entry name" value="RRM_1"/>
    <property type="match status" value="1"/>
</dbReference>
<protein>
    <recommendedName>
        <fullName evidence="5">RRM domain-containing protein</fullName>
    </recommendedName>
</protein>
<organism evidence="6 7">
    <name type="scientific">Trichoplax adhaerens</name>
    <name type="common">Trichoplax reptans</name>
    <dbReference type="NCBI Taxonomy" id="10228"/>
    <lineage>
        <taxon>Eukaryota</taxon>
        <taxon>Metazoa</taxon>
        <taxon>Placozoa</taxon>
        <taxon>Uniplacotomia</taxon>
        <taxon>Trichoplacea</taxon>
        <taxon>Trichoplacidae</taxon>
        <taxon>Trichoplax</taxon>
    </lineage>
</organism>
<dbReference type="CDD" id="cd12381">
    <property type="entry name" value="RRM4_I_PABPs"/>
    <property type="match status" value="1"/>
</dbReference>
<evidence type="ECO:0000259" key="5">
    <source>
        <dbReference type="PROSITE" id="PS50102"/>
    </source>
</evidence>
<accession>B3S7X1</accession>
<dbReference type="InterPro" id="IPR035979">
    <property type="entry name" value="RBD_domain_sf"/>
</dbReference>
<keyword evidence="2" id="KW-0677">Repeat</keyword>
<evidence type="ECO:0000256" key="3">
    <source>
        <dbReference type="ARBA" id="ARBA00022884"/>
    </source>
</evidence>
<keyword evidence="7" id="KW-1185">Reference proteome</keyword>
<dbReference type="CTD" id="6757556"/>
<dbReference type="GeneID" id="6757556"/>
<dbReference type="RefSeq" id="XP_002116418.1">
    <property type="nucleotide sequence ID" value="XM_002116382.1"/>
</dbReference>
<evidence type="ECO:0000256" key="4">
    <source>
        <dbReference type="PROSITE-ProRule" id="PRU00176"/>
    </source>
</evidence>
<evidence type="ECO:0000313" key="7">
    <source>
        <dbReference type="Proteomes" id="UP000009022"/>
    </source>
</evidence>
<dbReference type="SUPFAM" id="SSF54928">
    <property type="entry name" value="RNA-binding domain, RBD"/>
    <property type="match status" value="1"/>
</dbReference>
<dbReference type="FunFam" id="3.30.70.330:FF:000091">
    <property type="entry name" value="Polyadenylate-binding protein"/>
    <property type="match status" value="1"/>
</dbReference>
<dbReference type="InterPro" id="IPR012677">
    <property type="entry name" value="Nucleotide-bd_a/b_plait_sf"/>
</dbReference>
<evidence type="ECO:0000313" key="6">
    <source>
        <dbReference type="EMBL" id="EDV21088.1"/>
    </source>
</evidence>
<sequence>MNRTQGANLYVKNLDDAIDDARLKEEFSKFGSITSAKVMCDEKGASKGFGFVCFATQEEASKAINEMSGRIIVSKPLYVTFAQRKEERKAFLASQYNHRVGS</sequence>
<dbReference type="HOGENOM" id="CLU_012062_28_8_1"/>
<dbReference type="GO" id="GO:0003723">
    <property type="term" value="F:RNA binding"/>
    <property type="evidence" value="ECO:0007669"/>
    <property type="project" value="UniProtKB-UniRule"/>
</dbReference>
<dbReference type="PROSITE" id="PS50102">
    <property type="entry name" value="RRM"/>
    <property type="match status" value="1"/>
</dbReference>
<dbReference type="InParanoid" id="B3S7X1"/>
<dbReference type="OMA" id="CYGADSE"/>
<evidence type="ECO:0000256" key="1">
    <source>
        <dbReference type="ARBA" id="ARBA00008557"/>
    </source>
</evidence>
<reference evidence="6 7" key="1">
    <citation type="journal article" date="2008" name="Nature">
        <title>The Trichoplax genome and the nature of placozoans.</title>
        <authorList>
            <person name="Srivastava M."/>
            <person name="Begovic E."/>
            <person name="Chapman J."/>
            <person name="Putnam N.H."/>
            <person name="Hellsten U."/>
            <person name="Kawashima T."/>
            <person name="Kuo A."/>
            <person name="Mitros T."/>
            <person name="Salamov A."/>
            <person name="Carpenter M.L."/>
            <person name="Signorovitch A.Y."/>
            <person name="Moreno M.A."/>
            <person name="Kamm K."/>
            <person name="Grimwood J."/>
            <person name="Schmutz J."/>
            <person name="Shapiro H."/>
            <person name="Grigoriev I.V."/>
            <person name="Buss L.W."/>
            <person name="Schierwater B."/>
            <person name="Dellaporta S.L."/>
            <person name="Rokhsar D.S."/>
        </authorList>
    </citation>
    <scope>NUCLEOTIDE SEQUENCE [LARGE SCALE GENOMIC DNA]</scope>
    <source>
        <strain evidence="6 7">Grell-BS-1999</strain>
    </source>
</reference>
<dbReference type="OrthoDB" id="439808at2759"/>
<name>B3S7X1_TRIAD</name>
<dbReference type="STRING" id="10228.B3S7X1"/>
<dbReference type="KEGG" id="tad:TRIADDRAFT_30761"/>
<keyword evidence="3 4" id="KW-0694">RNA-binding</keyword>
<gene>
    <name evidence="6" type="ORF">TRIADDRAFT_30761</name>
</gene>
<dbReference type="Gene3D" id="3.30.70.330">
    <property type="match status" value="1"/>
</dbReference>
<dbReference type="Proteomes" id="UP000009022">
    <property type="component" value="Unassembled WGS sequence"/>
</dbReference>
<comment type="similarity">
    <text evidence="1">Belongs to the polyadenylate-binding protein type-1 family.</text>
</comment>
<feature type="non-terminal residue" evidence="6">
    <location>
        <position position="102"/>
    </location>
</feature>
<feature type="domain" description="RRM" evidence="5">
    <location>
        <begin position="7"/>
        <end position="84"/>
    </location>
</feature>
<evidence type="ECO:0000256" key="2">
    <source>
        <dbReference type="ARBA" id="ARBA00022737"/>
    </source>
</evidence>
<dbReference type="EMBL" id="DS985255">
    <property type="protein sequence ID" value="EDV21088.1"/>
    <property type="molecule type" value="Genomic_DNA"/>
</dbReference>
<proteinExistence type="inferred from homology"/>
<dbReference type="AlphaFoldDB" id="B3S7X1"/>
<dbReference type="PANTHER" id="PTHR24012">
    <property type="entry name" value="RNA BINDING PROTEIN"/>
    <property type="match status" value="1"/>
</dbReference>
<dbReference type="SMART" id="SM00360">
    <property type="entry name" value="RRM"/>
    <property type="match status" value="1"/>
</dbReference>
<dbReference type="PhylomeDB" id="B3S7X1"/>
<dbReference type="InterPro" id="IPR000504">
    <property type="entry name" value="RRM_dom"/>
</dbReference>